<dbReference type="EMBL" id="JAJJMA010078819">
    <property type="protein sequence ID" value="MCL7028374.1"/>
    <property type="molecule type" value="Genomic_DNA"/>
</dbReference>
<evidence type="ECO:0000313" key="1">
    <source>
        <dbReference type="EMBL" id="MCL7028374.1"/>
    </source>
</evidence>
<comment type="caution">
    <text evidence="1">The sequence shown here is derived from an EMBL/GenBank/DDBJ whole genome shotgun (WGS) entry which is preliminary data.</text>
</comment>
<protein>
    <submittedName>
        <fullName evidence="1">Uncharacterized protein</fullName>
    </submittedName>
</protein>
<accession>A0AA41RX09</accession>
<keyword evidence="2" id="KW-1185">Reference proteome</keyword>
<proteinExistence type="predicted"/>
<gene>
    <name evidence="1" type="ORF">MKW94_018754</name>
</gene>
<reference evidence="1" key="1">
    <citation type="submission" date="2022-03" db="EMBL/GenBank/DDBJ databases">
        <title>A functionally conserved STORR gene fusion in Papaver species that diverged 16.8 million years ago.</title>
        <authorList>
            <person name="Catania T."/>
        </authorList>
    </citation>
    <scope>NUCLEOTIDE SEQUENCE</scope>
    <source>
        <strain evidence="1">S-191538</strain>
    </source>
</reference>
<dbReference type="PANTHER" id="PTHR37181:SF1">
    <property type="entry name" value="F6A14.6 PROTEIN"/>
    <property type="match status" value="1"/>
</dbReference>
<evidence type="ECO:0000313" key="2">
    <source>
        <dbReference type="Proteomes" id="UP001177140"/>
    </source>
</evidence>
<dbReference type="PANTHER" id="PTHR37181">
    <property type="entry name" value="F6A14.6 PROTEIN"/>
    <property type="match status" value="1"/>
</dbReference>
<dbReference type="Proteomes" id="UP001177140">
    <property type="component" value="Unassembled WGS sequence"/>
</dbReference>
<name>A0AA41RX09_PAPNU</name>
<sequence length="397" mass="44317">MSLLEIITRAAAAADSENYESKYPIILNANSILTDLKSDTTDDNTKLIKRVQGWKISETDTEIIESGNKFSKKLHKKLKNPKSFDRNEFLGFLDSFFKQICEKVGVSTGILNNNDDSTTSSTCLMLEKCGGFIGKDVLSLILKTSLNLEIWEVLKTLVIQGVVCKDLIEILVKKRRSDLLCLCIKHVSDIQSSDLVSLFKYFLTPLKGSHDTMMNVRKEWENQANSAIDQIGKQNDKKNLLAKEASILLMIAYDGFTSSELCLHYLFASSNLDQLTLSFCLSRLSGTEMLSLIKYLGKWLKKYEKFPQAAPCPKAAKKLGLKACDWVPSLKSVVKYLGVVLDEHFSKLVLYTEFQDELRLIDGVVKSLACGASLCCSVADVVENLKVEVESQNADCA</sequence>
<dbReference type="AlphaFoldDB" id="A0AA41RX09"/>
<organism evidence="1 2">
    <name type="scientific">Papaver nudicaule</name>
    <name type="common">Iceland poppy</name>
    <dbReference type="NCBI Taxonomy" id="74823"/>
    <lineage>
        <taxon>Eukaryota</taxon>
        <taxon>Viridiplantae</taxon>
        <taxon>Streptophyta</taxon>
        <taxon>Embryophyta</taxon>
        <taxon>Tracheophyta</taxon>
        <taxon>Spermatophyta</taxon>
        <taxon>Magnoliopsida</taxon>
        <taxon>Ranunculales</taxon>
        <taxon>Papaveraceae</taxon>
        <taxon>Papaveroideae</taxon>
        <taxon>Papaver</taxon>
    </lineage>
</organism>